<dbReference type="EMBL" id="FWZT01000022">
    <property type="protein sequence ID" value="SMF64172.1"/>
    <property type="molecule type" value="Genomic_DNA"/>
</dbReference>
<dbReference type="RefSeq" id="WP_132323305.1">
    <property type="nucleotide sequence ID" value="NZ_FWZT01000022.1"/>
</dbReference>
<keyword evidence="1 2" id="KW-0597">Phosphoprotein</keyword>
<evidence type="ECO:0000313" key="4">
    <source>
        <dbReference type="EMBL" id="SMF64172.1"/>
    </source>
</evidence>
<dbReference type="Pfam" id="PF00072">
    <property type="entry name" value="Response_reg"/>
    <property type="match status" value="1"/>
</dbReference>
<dbReference type="AlphaFoldDB" id="A0A1Y6CGJ9"/>
<dbReference type="GO" id="GO:0000160">
    <property type="term" value="P:phosphorelay signal transduction system"/>
    <property type="evidence" value="ECO:0007669"/>
    <property type="project" value="InterPro"/>
</dbReference>
<dbReference type="PANTHER" id="PTHR44591:SF3">
    <property type="entry name" value="RESPONSE REGULATORY DOMAIN-CONTAINING PROTEIN"/>
    <property type="match status" value="1"/>
</dbReference>
<protein>
    <submittedName>
        <fullName evidence="4">Response regulator receiver domain-containing protein</fullName>
    </submittedName>
</protein>
<dbReference type="SUPFAM" id="SSF52172">
    <property type="entry name" value="CheY-like"/>
    <property type="match status" value="1"/>
</dbReference>
<dbReference type="PANTHER" id="PTHR44591">
    <property type="entry name" value="STRESS RESPONSE REGULATOR PROTEIN 1"/>
    <property type="match status" value="1"/>
</dbReference>
<gene>
    <name evidence="4" type="ORF">SAMN06296036_12213</name>
</gene>
<evidence type="ECO:0000256" key="1">
    <source>
        <dbReference type="ARBA" id="ARBA00022553"/>
    </source>
</evidence>
<dbReference type="CDD" id="cd00156">
    <property type="entry name" value="REC"/>
    <property type="match status" value="1"/>
</dbReference>
<dbReference type="InterPro" id="IPR011006">
    <property type="entry name" value="CheY-like_superfamily"/>
</dbReference>
<dbReference type="OrthoDB" id="5293042at2"/>
<dbReference type="Gene3D" id="3.40.50.2300">
    <property type="match status" value="1"/>
</dbReference>
<evidence type="ECO:0000259" key="3">
    <source>
        <dbReference type="PROSITE" id="PS50110"/>
    </source>
</evidence>
<dbReference type="SMART" id="SM00448">
    <property type="entry name" value="REC"/>
    <property type="match status" value="1"/>
</dbReference>
<dbReference type="STRING" id="1513793.SAMN06296036_12213"/>
<name>A0A1Y6CGJ9_9BACT</name>
<reference evidence="5" key="1">
    <citation type="submission" date="2017-04" db="EMBL/GenBank/DDBJ databases">
        <authorList>
            <person name="Varghese N."/>
            <person name="Submissions S."/>
        </authorList>
    </citation>
    <scope>NUCLEOTIDE SEQUENCE [LARGE SCALE GENOMIC DNA]</scope>
    <source>
        <strain evidence="5">RKEM611</strain>
    </source>
</reference>
<feature type="modified residue" description="4-aspartylphosphate" evidence="2">
    <location>
        <position position="53"/>
    </location>
</feature>
<accession>A0A1Y6CGJ9</accession>
<dbReference type="InterPro" id="IPR050595">
    <property type="entry name" value="Bact_response_regulator"/>
</dbReference>
<proteinExistence type="predicted"/>
<evidence type="ECO:0000256" key="2">
    <source>
        <dbReference type="PROSITE-ProRule" id="PRU00169"/>
    </source>
</evidence>
<keyword evidence="5" id="KW-1185">Reference proteome</keyword>
<dbReference type="InterPro" id="IPR001789">
    <property type="entry name" value="Sig_transdc_resp-reg_receiver"/>
</dbReference>
<feature type="domain" description="Response regulatory" evidence="3">
    <location>
        <begin position="2"/>
        <end position="118"/>
    </location>
</feature>
<dbReference type="PROSITE" id="PS50110">
    <property type="entry name" value="RESPONSE_REGULATORY"/>
    <property type="match status" value="1"/>
</dbReference>
<organism evidence="4 5">
    <name type="scientific">Pseudobacteriovorax antillogorgiicola</name>
    <dbReference type="NCBI Taxonomy" id="1513793"/>
    <lineage>
        <taxon>Bacteria</taxon>
        <taxon>Pseudomonadati</taxon>
        <taxon>Bdellovibrionota</taxon>
        <taxon>Oligoflexia</taxon>
        <taxon>Oligoflexales</taxon>
        <taxon>Pseudobacteriovoracaceae</taxon>
        <taxon>Pseudobacteriovorax</taxon>
    </lineage>
</organism>
<dbReference type="Proteomes" id="UP000192907">
    <property type="component" value="Unassembled WGS sequence"/>
</dbReference>
<evidence type="ECO:0000313" key="5">
    <source>
        <dbReference type="Proteomes" id="UP000192907"/>
    </source>
</evidence>
<sequence>MKALIIDDSPTICTVVEYLLRHQGWDCEVAHSAKHGMELLSSDGHQIDLVIVDHTLNHIDGLSVLEEYRKQGRSTRSILLSQDDRDSIVGRAQDLGATCWVHKPLSLDNMKKAIEYSLNTKF</sequence>